<reference evidence="4" key="1">
    <citation type="submission" date="2023-07" db="EMBL/GenBank/DDBJ databases">
        <title>30 novel species of actinomycetes from the DSMZ collection.</title>
        <authorList>
            <person name="Nouioui I."/>
        </authorList>
    </citation>
    <scope>NUCLEOTIDE SEQUENCE [LARGE SCALE GENOMIC DNA]</scope>
    <source>
        <strain evidence="4">DSM 41886</strain>
    </source>
</reference>
<dbReference type="InterPro" id="IPR000086">
    <property type="entry name" value="NUDIX_hydrolase_dom"/>
</dbReference>
<protein>
    <submittedName>
        <fullName evidence="3">NUDIX domain-containing protein</fullName>
    </submittedName>
</protein>
<dbReference type="EMBL" id="JAVREV010000016">
    <property type="protein sequence ID" value="MDT0445906.1"/>
    <property type="molecule type" value="Genomic_DNA"/>
</dbReference>
<keyword evidence="1" id="KW-0378">Hydrolase</keyword>
<keyword evidence="4" id="KW-1185">Reference proteome</keyword>
<dbReference type="PROSITE" id="PS51462">
    <property type="entry name" value="NUDIX"/>
    <property type="match status" value="1"/>
</dbReference>
<dbReference type="Pfam" id="PF00293">
    <property type="entry name" value="NUDIX"/>
    <property type="match status" value="1"/>
</dbReference>
<dbReference type="PROSITE" id="PS00893">
    <property type="entry name" value="NUDIX_BOX"/>
    <property type="match status" value="1"/>
</dbReference>
<organism evidence="3 4">
    <name type="scientific">Streptomyces johnsoniae</name>
    <dbReference type="NCBI Taxonomy" id="3075532"/>
    <lineage>
        <taxon>Bacteria</taxon>
        <taxon>Bacillati</taxon>
        <taxon>Actinomycetota</taxon>
        <taxon>Actinomycetes</taxon>
        <taxon>Kitasatosporales</taxon>
        <taxon>Streptomycetaceae</taxon>
        <taxon>Streptomyces</taxon>
    </lineage>
</organism>
<dbReference type="PANTHER" id="PTHR10885:SF0">
    <property type="entry name" value="ISOPENTENYL-DIPHOSPHATE DELTA-ISOMERASE"/>
    <property type="match status" value="1"/>
</dbReference>
<sequence length="168" mass="19221">MRSHPEDQVALRDVINENDEVIGQAEKEEIQHKKLICRVAFVIIVNSAQELLLQQRSARKKAYPLYWSGAAAGHVHSGETYEQAAARELKEELGITAPLRYLGKHFSAEDREMVASFLAFHDGPYNIERHEIEKIDFFTLERLRQEMPGMKVTSFLERALPLIDGKFG</sequence>
<dbReference type="InterPro" id="IPR020084">
    <property type="entry name" value="NUDIX_hydrolase_CS"/>
</dbReference>
<gene>
    <name evidence="3" type="ORF">RM779_25405</name>
</gene>
<evidence type="ECO:0000313" key="3">
    <source>
        <dbReference type="EMBL" id="MDT0445906.1"/>
    </source>
</evidence>
<evidence type="ECO:0000259" key="2">
    <source>
        <dbReference type="PROSITE" id="PS51462"/>
    </source>
</evidence>
<evidence type="ECO:0000256" key="1">
    <source>
        <dbReference type="ARBA" id="ARBA00022801"/>
    </source>
</evidence>
<feature type="domain" description="Nudix hydrolase" evidence="2">
    <location>
        <begin position="35"/>
        <end position="160"/>
    </location>
</feature>
<accession>A0ABU2SB55</accession>
<dbReference type="SUPFAM" id="SSF55811">
    <property type="entry name" value="Nudix"/>
    <property type="match status" value="1"/>
</dbReference>
<dbReference type="Gene3D" id="3.90.79.10">
    <property type="entry name" value="Nucleoside Triphosphate Pyrophosphohydrolase"/>
    <property type="match status" value="1"/>
</dbReference>
<dbReference type="InterPro" id="IPR015797">
    <property type="entry name" value="NUDIX_hydrolase-like_dom_sf"/>
</dbReference>
<comment type="caution">
    <text evidence="3">The sequence shown here is derived from an EMBL/GenBank/DDBJ whole genome shotgun (WGS) entry which is preliminary data.</text>
</comment>
<proteinExistence type="predicted"/>
<dbReference type="RefSeq" id="WP_311620088.1">
    <property type="nucleotide sequence ID" value="NZ_JAVREV010000016.1"/>
</dbReference>
<dbReference type="PANTHER" id="PTHR10885">
    <property type="entry name" value="ISOPENTENYL-DIPHOSPHATE DELTA-ISOMERASE"/>
    <property type="match status" value="1"/>
</dbReference>
<dbReference type="Proteomes" id="UP001183615">
    <property type="component" value="Unassembled WGS sequence"/>
</dbReference>
<name>A0ABU2SB55_9ACTN</name>
<evidence type="ECO:0000313" key="4">
    <source>
        <dbReference type="Proteomes" id="UP001183615"/>
    </source>
</evidence>